<dbReference type="EMBL" id="BOMH01000045">
    <property type="protein sequence ID" value="GID68187.1"/>
    <property type="molecule type" value="Genomic_DNA"/>
</dbReference>
<dbReference type="Gene3D" id="3.90.1150.160">
    <property type="match status" value="1"/>
</dbReference>
<keyword evidence="2" id="KW-1185">Reference proteome</keyword>
<comment type="caution">
    <text evidence="1">The sequence shown here is derived from an EMBL/GenBank/DDBJ whole genome shotgun (WGS) entry which is preliminary data.</text>
</comment>
<evidence type="ECO:0000313" key="1">
    <source>
        <dbReference type="EMBL" id="GID68187.1"/>
    </source>
</evidence>
<proteinExistence type="predicted"/>
<sequence length="43" mass="5026">MLRVVIRRGFTHDLADMLVEDLRRHVQRLEKPQGTATTSGFHH</sequence>
<organism evidence="1 2">
    <name type="scientific">Actinoplanes cyaneus</name>
    <dbReference type="NCBI Taxonomy" id="52696"/>
    <lineage>
        <taxon>Bacteria</taxon>
        <taxon>Bacillati</taxon>
        <taxon>Actinomycetota</taxon>
        <taxon>Actinomycetes</taxon>
        <taxon>Micromonosporales</taxon>
        <taxon>Micromonosporaceae</taxon>
        <taxon>Actinoplanes</taxon>
    </lineage>
</organism>
<evidence type="ECO:0000313" key="2">
    <source>
        <dbReference type="Proteomes" id="UP000619479"/>
    </source>
</evidence>
<dbReference type="AlphaFoldDB" id="A0A919IMY4"/>
<name>A0A919IMY4_9ACTN</name>
<reference evidence="1" key="1">
    <citation type="submission" date="2021-01" db="EMBL/GenBank/DDBJ databases">
        <title>Whole genome shotgun sequence of Actinoplanes cyaneus NBRC 14990.</title>
        <authorList>
            <person name="Komaki H."/>
            <person name="Tamura T."/>
        </authorList>
    </citation>
    <scope>NUCLEOTIDE SEQUENCE</scope>
    <source>
        <strain evidence="1">NBRC 14990</strain>
    </source>
</reference>
<dbReference type="RefSeq" id="WP_264653340.1">
    <property type="nucleotide sequence ID" value="NZ_BAAAUC010000055.1"/>
</dbReference>
<accession>A0A919IMY4</accession>
<protein>
    <submittedName>
        <fullName evidence="1">Uncharacterized protein</fullName>
    </submittedName>
</protein>
<gene>
    <name evidence="1" type="ORF">Acy02nite_60680</name>
</gene>
<dbReference type="Proteomes" id="UP000619479">
    <property type="component" value="Unassembled WGS sequence"/>
</dbReference>